<comment type="caution">
    <text evidence="8">The sequence shown here is derived from an EMBL/GenBank/DDBJ whole genome shotgun (WGS) entry which is preliminary data.</text>
</comment>
<reference evidence="9" key="1">
    <citation type="submission" date="2016-12" db="EMBL/GenBank/DDBJ databases">
        <authorList>
            <person name="Meng X."/>
        </authorList>
    </citation>
    <scope>NUCLEOTIDE SEQUENCE [LARGE SCALE GENOMIC DNA]</scope>
    <source>
        <strain evidence="9">DSM 19116</strain>
    </source>
</reference>
<feature type="binding site" evidence="7">
    <location>
        <position position="145"/>
    </location>
    <ligand>
        <name>S-adenosyl-L-methionine</name>
        <dbReference type="ChEBI" id="CHEBI:59789"/>
    </ligand>
</feature>
<evidence type="ECO:0000256" key="6">
    <source>
        <dbReference type="ARBA" id="ARBA00022694"/>
    </source>
</evidence>
<sequence>MTEARHFARTTSFVRRGDRMTRSQEAAWERYRDDFVLEIERSGGMTSVAPDQLIDLDTAFEGVTGDLIVEIGTGTSDQIVHAASERRNDRFLGFEVWRPGIAQGLIKANQAGVSNIRFIQADAEQGLIQLIAEGAAAEVWTFFPDPWQKARHHKRRLVKESFATDVAHVLRDGGVWRLATDWRGYASHMIHVLSEHPDFDVFNEGRYEGRTMTKFESRAEDEGRFAYDLIAYRHPR</sequence>
<dbReference type="OrthoDB" id="9802090at2"/>
<evidence type="ECO:0000256" key="5">
    <source>
        <dbReference type="ARBA" id="ARBA00022691"/>
    </source>
</evidence>
<dbReference type="InterPro" id="IPR055361">
    <property type="entry name" value="tRNA_methyltr_TrmB_bact"/>
</dbReference>
<dbReference type="EMBL" id="MQVR01000009">
    <property type="protein sequence ID" value="OKL54721.1"/>
    <property type="molecule type" value="Genomic_DNA"/>
</dbReference>
<feature type="binding site" evidence="7">
    <location>
        <position position="70"/>
    </location>
    <ligand>
        <name>S-adenosyl-L-methionine</name>
        <dbReference type="ChEBI" id="CHEBI:59789"/>
    </ligand>
</feature>
<dbReference type="AlphaFoldDB" id="A0A1Q5Q4K6"/>
<evidence type="ECO:0000256" key="3">
    <source>
        <dbReference type="ARBA" id="ARBA00022603"/>
    </source>
</evidence>
<comment type="function">
    <text evidence="2 7">Catalyzes the formation of N(7)-methylguanine at position 46 (m7G46) in tRNA.</text>
</comment>
<dbReference type="GO" id="GO:0043527">
    <property type="term" value="C:tRNA methyltransferase complex"/>
    <property type="evidence" value="ECO:0007669"/>
    <property type="project" value="TreeGrafter"/>
</dbReference>
<evidence type="ECO:0000256" key="4">
    <source>
        <dbReference type="ARBA" id="ARBA00022679"/>
    </source>
</evidence>
<proteinExistence type="inferred from homology"/>
<keyword evidence="6 7" id="KW-0819">tRNA processing</keyword>
<gene>
    <name evidence="7" type="primary">trmB</name>
    <name evidence="8" type="ORF">BSZ39_02750</name>
</gene>
<dbReference type="CDD" id="cd02440">
    <property type="entry name" value="AdoMet_MTases"/>
    <property type="match status" value="1"/>
</dbReference>
<dbReference type="NCBIfam" id="TIGR00091">
    <property type="entry name" value="tRNA (guanosine(46)-N7)-methyltransferase TrmB"/>
    <property type="match status" value="1"/>
</dbReference>
<comment type="similarity">
    <text evidence="7">Belongs to the class I-like SAM-binding methyltransferase superfamily. TrmB family.</text>
</comment>
<name>A0A1Q5Q4K6_9ACTO</name>
<dbReference type="HAMAP" id="MF_01057">
    <property type="entry name" value="tRNA_methyltr_TrmB"/>
    <property type="match status" value="1"/>
</dbReference>
<evidence type="ECO:0000313" key="8">
    <source>
        <dbReference type="EMBL" id="OKL54721.1"/>
    </source>
</evidence>
<dbReference type="Pfam" id="PF02390">
    <property type="entry name" value="Methyltransf_4"/>
    <property type="match status" value="1"/>
</dbReference>
<dbReference type="PANTHER" id="PTHR23417">
    <property type="entry name" value="3-DEOXY-D-MANNO-OCTULOSONIC-ACID TRANSFERASE/TRNA GUANINE-N 7 - -METHYLTRANSFERASE"/>
    <property type="match status" value="1"/>
</dbReference>
<dbReference type="SUPFAM" id="SSF53335">
    <property type="entry name" value="S-adenosyl-L-methionine-dependent methyltransferases"/>
    <property type="match status" value="1"/>
</dbReference>
<comment type="catalytic activity">
    <reaction evidence="1 7">
        <text>guanosine(46) in tRNA + S-adenosyl-L-methionine = N(7)-methylguanosine(46) in tRNA + S-adenosyl-L-homocysteine</text>
        <dbReference type="Rhea" id="RHEA:42708"/>
        <dbReference type="Rhea" id="RHEA-COMP:10188"/>
        <dbReference type="Rhea" id="RHEA-COMP:10189"/>
        <dbReference type="ChEBI" id="CHEBI:57856"/>
        <dbReference type="ChEBI" id="CHEBI:59789"/>
        <dbReference type="ChEBI" id="CHEBI:74269"/>
        <dbReference type="ChEBI" id="CHEBI:74480"/>
        <dbReference type="EC" id="2.1.1.33"/>
    </reaction>
</comment>
<evidence type="ECO:0000256" key="7">
    <source>
        <dbReference type="HAMAP-Rule" id="MF_01057"/>
    </source>
</evidence>
<feature type="binding site" evidence="7">
    <location>
        <begin position="213"/>
        <end position="216"/>
    </location>
    <ligand>
        <name>substrate</name>
    </ligand>
</feature>
<keyword evidence="3 7" id="KW-0489">Methyltransferase</keyword>
<dbReference type="PANTHER" id="PTHR23417:SF14">
    <property type="entry name" value="PENTACOTRIPEPTIDE-REPEAT REGION OF PRORP DOMAIN-CONTAINING PROTEIN"/>
    <property type="match status" value="1"/>
</dbReference>
<keyword evidence="5 7" id="KW-0949">S-adenosyl-L-methionine</keyword>
<dbReference type="Proteomes" id="UP000185628">
    <property type="component" value="Unassembled WGS sequence"/>
</dbReference>
<accession>A0A1Q5Q4K6</accession>
<protein>
    <recommendedName>
        <fullName evidence="7">tRNA (guanine-N(7)-)-methyltransferase</fullName>
        <ecNumber evidence="7">2.1.1.33</ecNumber>
    </recommendedName>
    <alternativeName>
        <fullName evidence="7">tRNA (guanine(46)-N(7))-methyltransferase</fullName>
    </alternativeName>
    <alternativeName>
        <fullName evidence="7">tRNA(m7G46)-methyltransferase</fullName>
    </alternativeName>
</protein>
<dbReference type="RefSeq" id="WP_073715863.1">
    <property type="nucleotide sequence ID" value="NZ_MQVR01000009.1"/>
</dbReference>
<evidence type="ECO:0000313" key="9">
    <source>
        <dbReference type="Proteomes" id="UP000185628"/>
    </source>
</evidence>
<dbReference type="InterPro" id="IPR029063">
    <property type="entry name" value="SAM-dependent_MTases_sf"/>
</dbReference>
<dbReference type="InterPro" id="IPR003358">
    <property type="entry name" value="tRNA_(Gua-N-7)_MeTrfase_Trmb"/>
</dbReference>
<comment type="caution">
    <text evidence="7">Lacks conserved residue(s) required for the propagation of feature annotation.</text>
</comment>
<dbReference type="UniPathway" id="UPA00989"/>
<comment type="pathway">
    <text evidence="7">tRNA modification; N(7)-methylguanine-tRNA biosynthesis.</text>
</comment>
<dbReference type="Gene3D" id="3.40.50.150">
    <property type="entry name" value="Vaccinia Virus protein VP39"/>
    <property type="match status" value="1"/>
</dbReference>
<keyword evidence="9" id="KW-1185">Reference proteome</keyword>
<feature type="binding site" evidence="7">
    <location>
        <position position="149"/>
    </location>
    <ligand>
        <name>substrate</name>
    </ligand>
</feature>
<dbReference type="GO" id="GO:0008176">
    <property type="term" value="F:tRNA (guanine(46)-N7)-methyltransferase activity"/>
    <property type="evidence" value="ECO:0007669"/>
    <property type="project" value="UniProtKB-UniRule"/>
</dbReference>
<feature type="binding site" evidence="7">
    <location>
        <position position="95"/>
    </location>
    <ligand>
        <name>S-adenosyl-L-methionine</name>
        <dbReference type="ChEBI" id="CHEBI:59789"/>
    </ligand>
</feature>
<evidence type="ECO:0000256" key="1">
    <source>
        <dbReference type="ARBA" id="ARBA00000142"/>
    </source>
</evidence>
<evidence type="ECO:0000256" key="2">
    <source>
        <dbReference type="ARBA" id="ARBA00003015"/>
    </source>
</evidence>
<organism evidence="8 9">
    <name type="scientific">Bowdeniella nasicola</name>
    <dbReference type="NCBI Taxonomy" id="208480"/>
    <lineage>
        <taxon>Bacteria</taxon>
        <taxon>Bacillati</taxon>
        <taxon>Actinomycetota</taxon>
        <taxon>Actinomycetes</taxon>
        <taxon>Actinomycetales</taxon>
        <taxon>Actinomycetaceae</taxon>
        <taxon>Bowdeniella</taxon>
    </lineage>
</organism>
<feature type="binding site" evidence="7">
    <location>
        <position position="122"/>
    </location>
    <ligand>
        <name>S-adenosyl-L-methionine</name>
        <dbReference type="ChEBI" id="CHEBI:59789"/>
    </ligand>
</feature>
<dbReference type="PROSITE" id="PS51625">
    <property type="entry name" value="SAM_MT_TRMB"/>
    <property type="match status" value="1"/>
</dbReference>
<keyword evidence="4 7" id="KW-0808">Transferase</keyword>
<dbReference type="EC" id="2.1.1.33" evidence="7"/>
<feature type="binding site" evidence="7">
    <location>
        <position position="181"/>
    </location>
    <ligand>
        <name>substrate</name>
    </ligand>
</feature>